<proteinExistence type="predicted"/>
<evidence type="ECO:0000313" key="1">
    <source>
        <dbReference type="EMBL" id="NDK91024.1"/>
    </source>
</evidence>
<dbReference type="EMBL" id="JAADZU010000054">
    <property type="protein sequence ID" value="NDK91024.1"/>
    <property type="molecule type" value="Genomic_DNA"/>
</dbReference>
<organism evidence="1 2">
    <name type="scientific">Gordonia desulfuricans</name>
    <dbReference type="NCBI Taxonomy" id="89051"/>
    <lineage>
        <taxon>Bacteria</taxon>
        <taxon>Bacillati</taxon>
        <taxon>Actinomycetota</taxon>
        <taxon>Actinomycetes</taxon>
        <taxon>Mycobacteriales</taxon>
        <taxon>Gordoniaceae</taxon>
        <taxon>Gordonia</taxon>
    </lineage>
</organism>
<accession>A0A7K3LRX6</accession>
<sequence length="87" mass="9265">MSALYQLDPPLGAVDHVVVRDCTPLADIPDTPGVAITNVAHTAEVFAATPDGTAVDPDGWALFQFSDIHDHADVLARFGYTITEETT</sequence>
<evidence type="ECO:0000313" key="2">
    <source>
        <dbReference type="Proteomes" id="UP000466307"/>
    </source>
</evidence>
<name>A0A7K3LRX6_9ACTN</name>
<protein>
    <submittedName>
        <fullName evidence="1">UPF0164 family protein</fullName>
    </submittedName>
</protein>
<gene>
    <name evidence="1" type="ORF">GYA93_15740</name>
</gene>
<dbReference type="AlphaFoldDB" id="A0A7K3LRX6"/>
<keyword evidence="2" id="KW-1185">Reference proteome</keyword>
<comment type="caution">
    <text evidence="1">The sequence shown here is derived from an EMBL/GenBank/DDBJ whole genome shotgun (WGS) entry which is preliminary data.</text>
</comment>
<dbReference type="Proteomes" id="UP000466307">
    <property type="component" value="Unassembled WGS sequence"/>
</dbReference>
<reference evidence="1 2" key="1">
    <citation type="submission" date="2020-01" db="EMBL/GenBank/DDBJ databases">
        <title>Investigation of new actinobacteria for the biodesulphurisation of diesel fuel.</title>
        <authorList>
            <person name="Athi Narayanan S.M."/>
        </authorList>
    </citation>
    <scope>NUCLEOTIDE SEQUENCE [LARGE SCALE GENOMIC DNA]</scope>
    <source>
        <strain evidence="1 2">213E</strain>
    </source>
</reference>